<feature type="compositionally biased region" description="Low complexity" evidence="1">
    <location>
        <begin position="8"/>
        <end position="25"/>
    </location>
</feature>
<protein>
    <submittedName>
        <fullName evidence="2">Uncharacterized protein</fullName>
    </submittedName>
</protein>
<organism evidence="2 3">
    <name type="scientific">Cyphellophora attinorum</name>
    <dbReference type="NCBI Taxonomy" id="1664694"/>
    <lineage>
        <taxon>Eukaryota</taxon>
        <taxon>Fungi</taxon>
        <taxon>Dikarya</taxon>
        <taxon>Ascomycota</taxon>
        <taxon>Pezizomycotina</taxon>
        <taxon>Eurotiomycetes</taxon>
        <taxon>Chaetothyriomycetidae</taxon>
        <taxon>Chaetothyriales</taxon>
        <taxon>Cyphellophoraceae</taxon>
        <taxon>Cyphellophora</taxon>
    </lineage>
</organism>
<comment type="caution">
    <text evidence="2">The sequence shown here is derived from an EMBL/GenBank/DDBJ whole genome shotgun (WGS) entry which is preliminary data.</text>
</comment>
<dbReference type="RefSeq" id="XP_018004973.1">
    <property type="nucleotide sequence ID" value="XM_018142374.1"/>
</dbReference>
<dbReference type="EMBL" id="LFJN01000002">
    <property type="protein sequence ID" value="KPI45010.1"/>
    <property type="molecule type" value="Genomic_DNA"/>
</dbReference>
<accession>A0A0N1HGU8</accession>
<dbReference type="AlphaFoldDB" id="A0A0N1HGU8"/>
<gene>
    <name evidence="2" type="ORF">AB675_2403</name>
</gene>
<evidence type="ECO:0000313" key="2">
    <source>
        <dbReference type="EMBL" id="KPI45010.1"/>
    </source>
</evidence>
<proteinExistence type="predicted"/>
<feature type="region of interest" description="Disordered" evidence="1">
    <location>
        <begin position="1"/>
        <end position="42"/>
    </location>
</feature>
<name>A0A0N1HGU8_9EURO</name>
<feature type="compositionally biased region" description="Polar residues" evidence="1">
    <location>
        <begin position="32"/>
        <end position="42"/>
    </location>
</feature>
<sequence>MKTCIRKPASSRSTGSSPSPASSASQGERACQASSATSYSETEQFQRIESLKAIDIEPDMQDDFNRIQLWADDLPLDTKGFEKMRKNRSTTMSNEKHRSGRNWFDNNRGFALTGLPPRKYSTSDDIYWATRYSPQLRLRVSPPAGMERLTLKFCGRTVASGFVAKNPPKKKGKKSRRTW</sequence>
<dbReference type="GeneID" id="28734254"/>
<evidence type="ECO:0000256" key="1">
    <source>
        <dbReference type="SAM" id="MobiDB-lite"/>
    </source>
</evidence>
<reference evidence="2 3" key="1">
    <citation type="submission" date="2015-06" db="EMBL/GenBank/DDBJ databases">
        <title>Draft genome of the ant-associated black yeast Phialophora attae CBS 131958.</title>
        <authorList>
            <person name="Moreno L.F."/>
            <person name="Stielow B.J."/>
            <person name="de Hoog S."/>
            <person name="Vicente V.A."/>
            <person name="Weiss V.A."/>
            <person name="de Vries M."/>
            <person name="Cruz L.M."/>
            <person name="Souza E.M."/>
        </authorList>
    </citation>
    <scope>NUCLEOTIDE SEQUENCE [LARGE SCALE GENOMIC DNA]</scope>
    <source>
        <strain evidence="2 3">CBS 131958</strain>
    </source>
</reference>
<dbReference type="Proteomes" id="UP000038010">
    <property type="component" value="Unassembled WGS sequence"/>
</dbReference>
<feature type="region of interest" description="Disordered" evidence="1">
    <location>
        <begin position="85"/>
        <end position="108"/>
    </location>
</feature>
<dbReference type="VEuPathDB" id="FungiDB:AB675_2403"/>
<evidence type="ECO:0000313" key="3">
    <source>
        <dbReference type="Proteomes" id="UP000038010"/>
    </source>
</evidence>
<keyword evidence="3" id="KW-1185">Reference proteome</keyword>